<dbReference type="GO" id="GO:0046982">
    <property type="term" value="F:protein heterodimerization activity"/>
    <property type="evidence" value="ECO:0007669"/>
    <property type="project" value="InterPro"/>
</dbReference>
<dbReference type="OrthoDB" id="66982at2759"/>
<evidence type="ECO:0000256" key="3">
    <source>
        <dbReference type="ARBA" id="ARBA00023163"/>
    </source>
</evidence>
<comment type="caution">
    <text evidence="7">The sequence shown here is derived from an EMBL/GenBank/DDBJ whole genome shotgun (WGS) entry which is preliminary data.</text>
</comment>
<evidence type="ECO:0000256" key="4">
    <source>
        <dbReference type="ARBA" id="ARBA00023242"/>
    </source>
</evidence>
<evidence type="ECO:0000256" key="6">
    <source>
        <dbReference type="SAM" id="MobiDB-lite"/>
    </source>
</evidence>
<protein>
    <recommendedName>
        <fullName evidence="9">SPT3</fullName>
    </recommendedName>
</protein>
<dbReference type="GeneID" id="20360870"/>
<reference evidence="7 8" key="1">
    <citation type="journal article" date="2012" name="PLoS Pathog.">
        <title>Comparative pathogenomics reveals horizontally acquired novel virulence genes in fungi infecting cereal hosts.</title>
        <authorList>
            <person name="Gardiner D.M."/>
            <person name="McDonald M.C."/>
            <person name="Covarelli L."/>
            <person name="Solomon P.S."/>
            <person name="Rusu A.G."/>
            <person name="Marshall M."/>
            <person name="Kazan K."/>
            <person name="Chakraborty S."/>
            <person name="McDonald B.A."/>
            <person name="Manners J.M."/>
        </authorList>
    </citation>
    <scope>NUCLEOTIDE SEQUENCE [LARGE SCALE GENOMIC DNA]</scope>
    <source>
        <strain evidence="7 8">CS3096</strain>
    </source>
</reference>
<dbReference type="PANTHER" id="PTHR11380">
    <property type="entry name" value="TRANSCRIPTION INITIATION FACTOR TFIID/SUPT3-RELATED"/>
    <property type="match status" value="1"/>
</dbReference>
<proteinExistence type="inferred from homology"/>
<dbReference type="CDD" id="cd22926">
    <property type="entry name" value="HFD_SPT3"/>
    <property type="match status" value="1"/>
</dbReference>
<keyword evidence="3" id="KW-0804">Transcription</keyword>
<dbReference type="GO" id="GO:0006366">
    <property type="term" value="P:transcription by RNA polymerase II"/>
    <property type="evidence" value="ECO:0007669"/>
    <property type="project" value="InterPro"/>
</dbReference>
<gene>
    <name evidence="7" type="ORF">FPSE_02251</name>
</gene>
<organism evidence="7 8">
    <name type="scientific">Fusarium pseudograminearum (strain CS3096)</name>
    <name type="common">Wheat and barley crown-rot fungus</name>
    <dbReference type="NCBI Taxonomy" id="1028729"/>
    <lineage>
        <taxon>Eukaryota</taxon>
        <taxon>Fungi</taxon>
        <taxon>Dikarya</taxon>
        <taxon>Ascomycota</taxon>
        <taxon>Pezizomycotina</taxon>
        <taxon>Sordariomycetes</taxon>
        <taxon>Hypocreomycetidae</taxon>
        <taxon>Hypocreales</taxon>
        <taxon>Nectriaceae</taxon>
        <taxon>Fusarium</taxon>
    </lineage>
</organism>
<dbReference type="InterPro" id="IPR003195">
    <property type="entry name" value="TFIID_TAF13"/>
</dbReference>
<evidence type="ECO:0000313" key="7">
    <source>
        <dbReference type="EMBL" id="EKJ77753.1"/>
    </source>
</evidence>
<dbReference type="SUPFAM" id="SSF47113">
    <property type="entry name" value="Histone-fold"/>
    <property type="match status" value="1"/>
</dbReference>
<evidence type="ECO:0000256" key="2">
    <source>
        <dbReference type="ARBA" id="ARBA00023015"/>
    </source>
</evidence>
<dbReference type="GO" id="GO:0005634">
    <property type="term" value="C:nucleus"/>
    <property type="evidence" value="ECO:0007669"/>
    <property type="project" value="UniProtKB-SubCell"/>
</dbReference>
<keyword evidence="4" id="KW-0539">Nucleus</keyword>
<comment type="similarity">
    <text evidence="5">Belongs to the SPT3 family.</text>
</comment>
<dbReference type="HOGENOM" id="CLU_038706_0_0_1"/>
<dbReference type="InterPro" id="IPR009072">
    <property type="entry name" value="Histone-fold"/>
</dbReference>
<evidence type="ECO:0008006" key="9">
    <source>
        <dbReference type="Google" id="ProtNLM"/>
    </source>
</evidence>
<dbReference type="Proteomes" id="UP000007978">
    <property type="component" value="Chromosome 2"/>
</dbReference>
<dbReference type="KEGG" id="fpu:FPSE_02251"/>
<sequence>MTKFTSRYSNEIQHMVYVAGETQDVSAETLTLVEQIVHQQIHHLLSAASELAARRRKRVISIYDIIFQIRHDTARVARIQKLLRWRAIRREAKKSNKEADGDVDIDEDDLSEDPLESPPNEEAATKKTETPATILPWDIESFFSVVPPGGDTNESLLDDPSDVSLKTLRWADEITKNMSKKEYDRWFTHRKASFTTRKPKRFREWAGIGVVFQVLKKDDTLEIIGFLAAEMVKRLTDIALTIQAQDLTTHRKQNGQSAAALGTRRYGMFVPIDTGRPPIDIVHIRRAFDETQMKPKRKRVRLSRIPGKRTLELI</sequence>
<evidence type="ECO:0000256" key="5">
    <source>
        <dbReference type="ARBA" id="ARBA00061274"/>
    </source>
</evidence>
<keyword evidence="2" id="KW-0805">Transcription regulation</keyword>
<comment type="subcellular location">
    <subcellularLocation>
        <location evidence="1">Nucleus</location>
    </subcellularLocation>
</comment>
<accession>K3VU98</accession>
<dbReference type="RefSeq" id="XP_009253645.1">
    <property type="nucleotide sequence ID" value="XM_009255370.1"/>
</dbReference>
<feature type="region of interest" description="Disordered" evidence="6">
    <location>
        <begin position="96"/>
        <end position="130"/>
    </location>
</feature>
<evidence type="ECO:0000256" key="1">
    <source>
        <dbReference type="ARBA" id="ARBA00004123"/>
    </source>
</evidence>
<dbReference type="eggNOG" id="KOG3902">
    <property type="taxonomic scope" value="Eukaryota"/>
</dbReference>
<evidence type="ECO:0000313" key="8">
    <source>
        <dbReference type="Proteomes" id="UP000007978"/>
    </source>
</evidence>
<dbReference type="AlphaFoldDB" id="K3VU98"/>
<keyword evidence="8" id="KW-1185">Reference proteome</keyword>
<name>K3VU98_FUSPC</name>
<feature type="compositionally biased region" description="Acidic residues" evidence="6">
    <location>
        <begin position="101"/>
        <end position="115"/>
    </location>
</feature>
<dbReference type="PANTHER" id="PTHR11380:SF16">
    <property type="entry name" value="TRANSCRIPTION INITIATION PROTEIN SPT3 HOMOLOG"/>
    <property type="match status" value="1"/>
</dbReference>
<dbReference type="EMBL" id="AFNW01000056">
    <property type="protein sequence ID" value="EKJ77753.1"/>
    <property type="molecule type" value="Genomic_DNA"/>
</dbReference>
<dbReference type="Pfam" id="PF02269">
    <property type="entry name" value="TFIID-18kDa"/>
    <property type="match status" value="1"/>
</dbReference>
<dbReference type="Gene3D" id="1.10.20.10">
    <property type="entry name" value="Histone, subunit A"/>
    <property type="match status" value="1"/>
</dbReference>